<dbReference type="OrthoDB" id="609485at2"/>
<dbReference type="EMBL" id="QTJV01000010">
    <property type="protein sequence ID" value="RFM32123.1"/>
    <property type="molecule type" value="Genomic_DNA"/>
</dbReference>
<dbReference type="Proteomes" id="UP000261174">
    <property type="component" value="Unassembled WGS sequence"/>
</dbReference>
<sequence length="539" mass="61032">MIRLLNILLRIAGVFAILLLSGFSYLRFAKVRGNALKINTWEKRVKQYMDLPQTSVYLASDKDIYIAGENLWYNAFILDAQTVELSELDHILYLQLVNTDTDSTVWKEMYPVVHGTSSGHVYLAPGLPAGKYILRAYTAHSFFRDQKNLYAVAPVQIVKEAAAIKNYGRPAATSSIEPGKRLNIRISGIQAAYTSKELVSLKITSTDATGKPMPAVISVSIFDRLFNNPAIDHDITSYYYEKKENYLTKQPFLPDSISGQVLGKKMTKQSLMLFNYNKSVTHFLSTDNNGKFFLDAENLSIGQRFFIKYFSEKDLHFKIADPFDTILALPVTDRYKEKTLLNTDHEVATNRLQYNNLLKEIVVRSTGREFADPYLGYLDSIAKFEGNTDFVGQCGWLNCPACGSGTKPIEGQVYSELKPGKKISVSSHPFSFGGDDYIKQPYHYPKYAEAALLEKFKMVVTKGFYQHTPFYSPDYEKEDRQLSDTRNVLYWNPLIITDQNGEAIIQFYTSDIKAAFIGRVAGVSLHGYVGSEQFSFPVR</sequence>
<keyword evidence="1" id="KW-0472">Membrane</keyword>
<comment type="caution">
    <text evidence="2">The sequence shown here is derived from an EMBL/GenBank/DDBJ whole genome shotgun (WGS) entry which is preliminary data.</text>
</comment>
<protein>
    <recommendedName>
        <fullName evidence="4">Macroglobulin domain-containing protein</fullName>
    </recommendedName>
</protein>
<keyword evidence="1" id="KW-0812">Transmembrane</keyword>
<dbReference type="RefSeq" id="WP_116856209.1">
    <property type="nucleotide sequence ID" value="NZ_QTJV01000010.1"/>
</dbReference>
<name>A0A3E1NW51_9BACT</name>
<proteinExistence type="predicted"/>
<accession>A0A3E1NW51</accession>
<evidence type="ECO:0000313" key="2">
    <source>
        <dbReference type="EMBL" id="RFM32123.1"/>
    </source>
</evidence>
<reference evidence="2 3" key="1">
    <citation type="submission" date="2018-08" db="EMBL/GenBank/DDBJ databases">
        <title>Chitinophaga sp. K20C18050901, a novel bacterium isolated from forest soil.</title>
        <authorList>
            <person name="Wang C."/>
        </authorList>
    </citation>
    <scope>NUCLEOTIDE SEQUENCE [LARGE SCALE GENOMIC DNA]</scope>
    <source>
        <strain evidence="2 3">K20C18050901</strain>
    </source>
</reference>
<evidence type="ECO:0008006" key="4">
    <source>
        <dbReference type="Google" id="ProtNLM"/>
    </source>
</evidence>
<gene>
    <name evidence="2" type="ORF">DXN04_25395</name>
</gene>
<dbReference type="AlphaFoldDB" id="A0A3E1NW51"/>
<organism evidence="2 3">
    <name type="scientific">Chitinophaga silvisoli</name>
    <dbReference type="NCBI Taxonomy" id="2291814"/>
    <lineage>
        <taxon>Bacteria</taxon>
        <taxon>Pseudomonadati</taxon>
        <taxon>Bacteroidota</taxon>
        <taxon>Chitinophagia</taxon>
        <taxon>Chitinophagales</taxon>
        <taxon>Chitinophagaceae</taxon>
        <taxon>Chitinophaga</taxon>
    </lineage>
</organism>
<keyword evidence="3" id="KW-1185">Reference proteome</keyword>
<keyword evidence="1" id="KW-1133">Transmembrane helix</keyword>
<feature type="transmembrane region" description="Helical" evidence="1">
    <location>
        <begin position="7"/>
        <end position="26"/>
    </location>
</feature>
<evidence type="ECO:0000313" key="3">
    <source>
        <dbReference type="Proteomes" id="UP000261174"/>
    </source>
</evidence>
<evidence type="ECO:0000256" key="1">
    <source>
        <dbReference type="SAM" id="Phobius"/>
    </source>
</evidence>